<sequence>MRLPTLEEAKKNGARSVPQPKATFRIWTGSATSSAVREAREALKKSSASSTKAKTA</sequence>
<dbReference type="AlphaFoldDB" id="A0A7H2BBH0"/>
<reference evidence="2 3" key="1">
    <citation type="submission" date="2020-09" db="EMBL/GenBank/DDBJ databases">
        <title>Investigation of environmental microbes.</title>
        <authorList>
            <person name="Ou Y."/>
            <person name="Kang Q."/>
        </authorList>
    </citation>
    <scope>NUCLEOTIDE SEQUENCE [LARGE SCALE GENOMIC DNA]</scope>
    <source>
        <strain evidence="2 3">KJZ-14</strain>
    </source>
</reference>
<name>A0A7H2BBH0_9MICC</name>
<evidence type="ECO:0000256" key="1">
    <source>
        <dbReference type="SAM" id="MobiDB-lite"/>
    </source>
</evidence>
<protein>
    <submittedName>
        <fullName evidence="2">Uncharacterized protein</fullName>
    </submittedName>
</protein>
<dbReference type="GeneID" id="96623985"/>
<dbReference type="RefSeq" id="WP_168614052.1">
    <property type="nucleotide sequence ID" value="NZ_BAAAOX010000021.1"/>
</dbReference>
<dbReference type="Proteomes" id="UP000516404">
    <property type="component" value="Chromosome"/>
</dbReference>
<dbReference type="EMBL" id="CP061539">
    <property type="protein sequence ID" value="QNV37016.1"/>
    <property type="molecule type" value="Genomic_DNA"/>
</dbReference>
<accession>A0A7H2BBH0</accession>
<feature type="region of interest" description="Disordered" evidence="1">
    <location>
        <begin position="1"/>
        <end position="21"/>
    </location>
</feature>
<feature type="compositionally biased region" description="Basic and acidic residues" evidence="1">
    <location>
        <begin position="1"/>
        <end position="11"/>
    </location>
</feature>
<proteinExistence type="predicted"/>
<gene>
    <name evidence="2" type="ORF">IDM49_07015</name>
</gene>
<evidence type="ECO:0000313" key="2">
    <source>
        <dbReference type="EMBL" id="QNV37016.1"/>
    </source>
</evidence>
<evidence type="ECO:0000313" key="3">
    <source>
        <dbReference type="Proteomes" id="UP000516404"/>
    </source>
</evidence>
<keyword evidence="3" id="KW-1185">Reference proteome</keyword>
<organism evidence="2 3">
    <name type="scientific">Rothia terrae</name>
    <dbReference type="NCBI Taxonomy" id="396015"/>
    <lineage>
        <taxon>Bacteria</taxon>
        <taxon>Bacillati</taxon>
        <taxon>Actinomycetota</taxon>
        <taxon>Actinomycetes</taxon>
        <taxon>Micrococcales</taxon>
        <taxon>Micrococcaceae</taxon>
        <taxon>Rothia</taxon>
    </lineage>
</organism>
<dbReference type="KEGG" id="rter:IDM49_07015"/>